<comment type="caution">
    <text evidence="4">The sequence shown here is derived from an EMBL/GenBank/DDBJ whole genome shotgun (WGS) entry which is preliminary data.</text>
</comment>
<keyword evidence="5" id="KW-1185">Reference proteome</keyword>
<dbReference type="Pfam" id="PF18912">
    <property type="entry name" value="DZR_2"/>
    <property type="match status" value="1"/>
</dbReference>
<comment type="similarity">
    <text evidence="1">Belongs to the ComF/GntX family.</text>
</comment>
<dbReference type="InterPro" id="IPR051910">
    <property type="entry name" value="ComF/GntX_DNA_util-trans"/>
</dbReference>
<dbReference type="InterPro" id="IPR000836">
    <property type="entry name" value="PRTase_dom"/>
</dbReference>
<evidence type="ECO:0000313" key="5">
    <source>
        <dbReference type="Proteomes" id="UP001216558"/>
    </source>
</evidence>
<evidence type="ECO:0000313" key="4">
    <source>
        <dbReference type="EMBL" id="MDC8753261.1"/>
    </source>
</evidence>
<name>A0ABT5JL77_9SPHN</name>
<dbReference type="InterPro" id="IPR044005">
    <property type="entry name" value="DZR_2"/>
</dbReference>
<dbReference type="Gene3D" id="3.40.50.2020">
    <property type="match status" value="1"/>
</dbReference>
<sequence length="225" mass="24228">MKPLVDLVYPPRCPLCGVAIAEQAGLCGDCWGLLDIPGGASDDPEALPGGTVIRVHAVTYYNDASRRLVLDYKHGGRIAHARLLARLIAARLPDEDPHRPAPLLVPVPLHRWRLWRRGFNQAALLAEELARLGKGTLLVDGLERHRRTVSLGGLGREARERALAGAIRINPRRRTRIEGRDVLVVDDVLTSGATTRACAEALAQAGARSIAVACFARVGEAGDGI</sequence>
<organism evidence="4 5">
    <name type="scientific">Erythrobacter fulvus</name>
    <dbReference type="NCBI Taxonomy" id="2987523"/>
    <lineage>
        <taxon>Bacteria</taxon>
        <taxon>Pseudomonadati</taxon>
        <taxon>Pseudomonadota</taxon>
        <taxon>Alphaproteobacteria</taxon>
        <taxon>Sphingomonadales</taxon>
        <taxon>Erythrobacteraceae</taxon>
        <taxon>Erythrobacter/Porphyrobacter group</taxon>
        <taxon>Erythrobacter</taxon>
    </lineage>
</organism>
<feature type="domain" description="Phosphoribosyltransferase" evidence="2">
    <location>
        <begin position="166"/>
        <end position="220"/>
    </location>
</feature>
<evidence type="ECO:0000259" key="2">
    <source>
        <dbReference type="Pfam" id="PF00156"/>
    </source>
</evidence>
<dbReference type="InterPro" id="IPR029057">
    <property type="entry name" value="PRTase-like"/>
</dbReference>
<feature type="domain" description="Double zinc ribbon" evidence="3">
    <location>
        <begin position="4"/>
        <end position="34"/>
    </location>
</feature>
<gene>
    <name evidence="4" type="ORF">OIK40_01240</name>
</gene>
<evidence type="ECO:0000259" key="3">
    <source>
        <dbReference type="Pfam" id="PF18912"/>
    </source>
</evidence>
<protein>
    <submittedName>
        <fullName evidence="4">ComF family protein</fullName>
    </submittedName>
</protein>
<reference evidence="4 5" key="1">
    <citation type="submission" date="2022-10" db="EMBL/GenBank/DDBJ databases">
        <title>Erythrobacter sp. sf7 Genome sequencing.</title>
        <authorList>
            <person name="Park S."/>
        </authorList>
    </citation>
    <scope>NUCLEOTIDE SEQUENCE [LARGE SCALE GENOMIC DNA]</scope>
    <source>
        <strain evidence="5">sf7</strain>
    </source>
</reference>
<dbReference type="CDD" id="cd06223">
    <property type="entry name" value="PRTases_typeI"/>
    <property type="match status" value="1"/>
</dbReference>
<dbReference type="EMBL" id="JAQQXQ010000001">
    <property type="protein sequence ID" value="MDC8753261.1"/>
    <property type="molecule type" value="Genomic_DNA"/>
</dbReference>
<dbReference type="PANTHER" id="PTHR47505">
    <property type="entry name" value="DNA UTILIZATION PROTEIN YHGH"/>
    <property type="match status" value="1"/>
</dbReference>
<dbReference type="PANTHER" id="PTHR47505:SF1">
    <property type="entry name" value="DNA UTILIZATION PROTEIN YHGH"/>
    <property type="match status" value="1"/>
</dbReference>
<dbReference type="Proteomes" id="UP001216558">
    <property type="component" value="Unassembled WGS sequence"/>
</dbReference>
<evidence type="ECO:0000256" key="1">
    <source>
        <dbReference type="ARBA" id="ARBA00008007"/>
    </source>
</evidence>
<dbReference type="Pfam" id="PF00156">
    <property type="entry name" value="Pribosyltran"/>
    <property type="match status" value="1"/>
</dbReference>
<dbReference type="SUPFAM" id="SSF53271">
    <property type="entry name" value="PRTase-like"/>
    <property type="match status" value="1"/>
</dbReference>
<accession>A0ABT5JL77</accession>
<proteinExistence type="inferred from homology"/>